<dbReference type="GO" id="GO:0000722">
    <property type="term" value="P:telomere maintenance via recombination"/>
    <property type="evidence" value="ECO:0007669"/>
    <property type="project" value="TreeGrafter"/>
</dbReference>
<feature type="coiled-coil region" evidence="15">
    <location>
        <begin position="636"/>
        <end position="670"/>
    </location>
</feature>
<keyword evidence="8" id="KW-0227">DNA damage</keyword>
<comment type="catalytic activity">
    <reaction evidence="14">
        <text>ATP + H2O = ADP + phosphate + H(+)</text>
        <dbReference type="Rhea" id="RHEA:13065"/>
        <dbReference type="ChEBI" id="CHEBI:15377"/>
        <dbReference type="ChEBI" id="CHEBI:15378"/>
        <dbReference type="ChEBI" id="CHEBI:30616"/>
        <dbReference type="ChEBI" id="CHEBI:43474"/>
        <dbReference type="ChEBI" id="CHEBI:456216"/>
    </reaction>
</comment>
<proteinExistence type="inferred from homology"/>
<comment type="similarity">
    <text evidence="4">Belongs to the SMC family. RAD50 subfamily.</text>
</comment>
<dbReference type="InterPro" id="IPR038729">
    <property type="entry name" value="Rad50/SbcC_AAA"/>
</dbReference>
<evidence type="ECO:0000256" key="8">
    <source>
        <dbReference type="ARBA" id="ARBA00022763"/>
    </source>
</evidence>
<dbReference type="Pfam" id="PF13476">
    <property type="entry name" value="AAA_23"/>
    <property type="match status" value="1"/>
</dbReference>
<dbReference type="NCBIfam" id="TIGR00606">
    <property type="entry name" value="rad50"/>
    <property type="match status" value="1"/>
</dbReference>
<comment type="caution">
    <text evidence="18">The sequence shown here is derived from an EMBL/GenBank/DDBJ whole genome shotgun (WGS) entry which is preliminary data.</text>
</comment>
<dbReference type="GO" id="GO:0051880">
    <property type="term" value="F:G-quadruplex DNA binding"/>
    <property type="evidence" value="ECO:0007669"/>
    <property type="project" value="TreeGrafter"/>
</dbReference>
<feature type="region of interest" description="Disordered" evidence="16">
    <location>
        <begin position="342"/>
        <end position="363"/>
    </location>
</feature>
<sequence>MSKIERLHIQGVRSFGPKIGETIIFNTPLTLIVGWNGSGKTTIIECLKYATTGELPPNSKTGGAFIHDPKLTDNADVMAIVRLSFRSTSGLPMVVSRKMQLTVKKTTRQQKTLEGSLLMRRDGQKESVSSRVAELDQIVPQFLGVSKAVLENVIFCHQEDSLWPMSEPAVLKKKFDSIFEADKYTKAIDNIKLIRKDHTSKLAVYKETEKAAKFNQERGAEVEQKVNKLYDEIEAEGSGLRAQHTAAEERAQEAKIKAREAYSHAAKFEKIVGQLAGKRATYAANHENVISLEENLKMMAEDDDELETMLEQYEERVQKYEEQQNDYKTQYRGLQADQQKNRNALGAKQSEVGKHEAEKEQHARNLLKRANLVKETAKRHAIRGFDHDVDDQQMGEFQHILRKLARDQNKVLERARAEAQEELAQAQTEVNGLSEKKAGLSQRKHLSKSQIATNDKRIAELKTAMSNILVDEGAEAVILSKKKATEQELEKASADSDTADHDSKIRQVENTVHTLEQKKERLDTELVEATQLASETAEIDFTQNKLKETKHSLDTMKSVHSARIAHVIDPEWDVATLDNVFRDVVTQKNADLKDAEAKREISQDKLNQISFKLSAVESDQKKKLMEYTKYKDTVLDAMHVDDMAEFESELQELEENYEIMSSDQAKISAQLDYFEQCLDTAQKHNQCRLCKRTLKDEKDFTKTKFMDSLKGMISRASQNVEQDLEQITAELEKARNAKPSYELAKRAETVELPALKTQHDKLVSERNAVNKQLEEHDVVIYELTQAKQEVDSLSANVQSIVSSYNEARELEHRIASLKKKQKITSLSRGINAVREDLQMVTDESRTAKATLAVLNSEREKSRKLVSILELRIRDVNAELSSAQSSLKEKRNLTERIEEFKNSNSEQREAIRGFEAEFQELEPQLEQAQAKYKDVNRRGNERVNRIQEEASKLSDSVRQLADADRDISAYVDKGGPERLAQAHRDIENIQTEIQHIEKEMSGVAQHVKRTEEALSGVEHTKQSIFDNLRYRKAKRTLETLAEEINQLHAQNAEHDQAFWNAEADKWDTEYQTVHVQMIETSTRMKELDVQMTDLNKEYVAHYKNAAKQYREAHIKVETTKAACSDLERYGSALEQAILKFHSVKMDEVNKIIDELWRNAYQGTDVDTIRIRSDNDGVTKGRTYNYRVVLVKQNTEMDMRGRCSAGQKVLASIVIRLALAECFGTNCGLIALDEPTTNLDQQNIKGLAESISQIISIRRKQANFQLIVITHDEQFLREMNCSDYTDVYWRVGRDVNQESFIERQNISEVTSFLPPFMLTVERKLLPNRVGWPDYLPA</sequence>
<dbReference type="FunFam" id="3.40.50.300:FF:000947">
    <property type="entry name" value="DNA repair protein RAD50"/>
    <property type="match status" value="1"/>
</dbReference>
<dbReference type="PANTHER" id="PTHR18867:SF12">
    <property type="entry name" value="DNA REPAIR PROTEIN RAD50"/>
    <property type="match status" value="1"/>
</dbReference>
<evidence type="ECO:0000256" key="6">
    <source>
        <dbReference type="ARBA" id="ARBA00022454"/>
    </source>
</evidence>
<keyword evidence="9" id="KW-0378">Hydrolase</keyword>
<reference evidence="18 19" key="1">
    <citation type="submission" date="2021-02" db="EMBL/GenBank/DDBJ databases">
        <title>Genome assembly of Pseudopithomyces chartarum.</title>
        <authorList>
            <person name="Jauregui R."/>
            <person name="Singh J."/>
            <person name="Voisey C."/>
        </authorList>
    </citation>
    <scope>NUCLEOTIDE SEQUENCE [LARGE SCALE GENOMIC DNA]</scope>
    <source>
        <strain evidence="18 19">AGR01</strain>
    </source>
</reference>
<dbReference type="EMBL" id="WVTA01000015">
    <property type="protein sequence ID" value="KAK3202054.1"/>
    <property type="molecule type" value="Genomic_DNA"/>
</dbReference>
<feature type="coiled-coil region" evidence="15">
    <location>
        <begin position="505"/>
        <end position="535"/>
    </location>
</feature>
<feature type="domain" description="Rad50/SbcC-type AAA" evidence="17">
    <location>
        <begin position="6"/>
        <end position="234"/>
    </location>
</feature>
<comment type="subcellular location">
    <subcellularLocation>
        <location evidence="3">Chromosome</location>
    </subcellularLocation>
    <subcellularLocation>
        <location evidence="2">Nucleus</location>
    </subcellularLocation>
</comment>
<evidence type="ECO:0000256" key="1">
    <source>
        <dbReference type="ARBA" id="ARBA00001947"/>
    </source>
</evidence>
<evidence type="ECO:0000256" key="15">
    <source>
        <dbReference type="SAM" id="Coils"/>
    </source>
</evidence>
<evidence type="ECO:0000256" key="16">
    <source>
        <dbReference type="SAM" id="MobiDB-lite"/>
    </source>
</evidence>
<dbReference type="GO" id="GO:0070192">
    <property type="term" value="P:chromosome organization involved in meiotic cell cycle"/>
    <property type="evidence" value="ECO:0007669"/>
    <property type="project" value="TreeGrafter"/>
</dbReference>
<dbReference type="FunFam" id="3.40.50.300:FF:001195">
    <property type="entry name" value="DNA repair protein rad50"/>
    <property type="match status" value="1"/>
</dbReference>
<keyword evidence="13" id="KW-0539">Nucleus</keyword>
<keyword evidence="11 15" id="KW-0175">Coiled coil</keyword>
<evidence type="ECO:0000256" key="10">
    <source>
        <dbReference type="ARBA" id="ARBA00022833"/>
    </source>
</evidence>
<dbReference type="GO" id="GO:0046872">
    <property type="term" value="F:metal ion binding"/>
    <property type="evidence" value="ECO:0007669"/>
    <property type="project" value="UniProtKB-KW"/>
</dbReference>
<keyword evidence="12" id="KW-0234">DNA repair</keyword>
<evidence type="ECO:0000256" key="3">
    <source>
        <dbReference type="ARBA" id="ARBA00004286"/>
    </source>
</evidence>
<evidence type="ECO:0000256" key="13">
    <source>
        <dbReference type="ARBA" id="ARBA00023242"/>
    </source>
</evidence>
<feature type="coiled-coil region" evidence="15">
    <location>
        <begin position="1029"/>
        <end position="1056"/>
    </location>
</feature>
<dbReference type="Proteomes" id="UP001280581">
    <property type="component" value="Unassembled WGS sequence"/>
</dbReference>
<evidence type="ECO:0000256" key="11">
    <source>
        <dbReference type="ARBA" id="ARBA00023054"/>
    </source>
</evidence>
<dbReference type="GO" id="GO:0006302">
    <property type="term" value="P:double-strand break repair"/>
    <property type="evidence" value="ECO:0007669"/>
    <property type="project" value="InterPro"/>
</dbReference>
<evidence type="ECO:0000256" key="14">
    <source>
        <dbReference type="ARBA" id="ARBA00049360"/>
    </source>
</evidence>
<dbReference type="Pfam" id="PF13558">
    <property type="entry name" value="SbcC_Walker_B"/>
    <property type="match status" value="1"/>
</dbReference>
<comment type="cofactor">
    <cofactor evidence="1">
        <name>Zn(2+)</name>
        <dbReference type="ChEBI" id="CHEBI:29105"/>
    </cofactor>
</comment>
<feature type="coiled-coil region" evidence="15">
    <location>
        <begin position="872"/>
        <end position="998"/>
    </location>
</feature>
<gene>
    <name evidence="18" type="ORF">GRF29_164g1539801</name>
</gene>
<feature type="coiled-coil region" evidence="15">
    <location>
        <begin position="717"/>
        <end position="744"/>
    </location>
</feature>
<dbReference type="SUPFAM" id="SSF52540">
    <property type="entry name" value="P-loop containing nucleoside triphosphate hydrolases"/>
    <property type="match status" value="2"/>
</dbReference>
<feature type="coiled-coil region" evidence="15">
    <location>
        <begin position="402"/>
        <end position="443"/>
    </location>
</feature>
<dbReference type="GO" id="GO:0000794">
    <property type="term" value="C:condensed nuclear chromosome"/>
    <property type="evidence" value="ECO:0007669"/>
    <property type="project" value="TreeGrafter"/>
</dbReference>
<dbReference type="GO" id="GO:0043047">
    <property type="term" value="F:single-stranded telomeric DNA binding"/>
    <property type="evidence" value="ECO:0007669"/>
    <property type="project" value="TreeGrafter"/>
</dbReference>
<evidence type="ECO:0000256" key="12">
    <source>
        <dbReference type="ARBA" id="ARBA00023204"/>
    </source>
</evidence>
<keyword evidence="7" id="KW-0479">Metal-binding</keyword>
<evidence type="ECO:0000256" key="5">
    <source>
        <dbReference type="ARBA" id="ARBA00017893"/>
    </source>
</evidence>
<feature type="coiled-coil region" evidence="15">
    <location>
        <begin position="296"/>
        <end position="337"/>
    </location>
</feature>
<evidence type="ECO:0000313" key="18">
    <source>
        <dbReference type="EMBL" id="KAK3202054.1"/>
    </source>
</evidence>
<evidence type="ECO:0000256" key="7">
    <source>
        <dbReference type="ARBA" id="ARBA00022723"/>
    </source>
</evidence>
<accession>A0AAN6RCJ1</accession>
<dbReference type="Gene3D" id="1.10.287.1490">
    <property type="match status" value="1"/>
</dbReference>
<feature type="compositionally biased region" description="Basic and acidic residues" evidence="16">
    <location>
        <begin position="351"/>
        <end position="363"/>
    </location>
</feature>
<keyword evidence="10" id="KW-0862">Zinc</keyword>
<name>A0AAN6RCJ1_9PLEO</name>
<dbReference type="GO" id="GO:0016887">
    <property type="term" value="F:ATP hydrolysis activity"/>
    <property type="evidence" value="ECO:0007669"/>
    <property type="project" value="InterPro"/>
</dbReference>
<dbReference type="PANTHER" id="PTHR18867">
    <property type="entry name" value="RAD50"/>
    <property type="match status" value="1"/>
</dbReference>
<evidence type="ECO:0000256" key="9">
    <source>
        <dbReference type="ARBA" id="ARBA00022801"/>
    </source>
</evidence>
<organism evidence="18 19">
    <name type="scientific">Pseudopithomyces chartarum</name>
    <dbReference type="NCBI Taxonomy" id="1892770"/>
    <lineage>
        <taxon>Eukaryota</taxon>
        <taxon>Fungi</taxon>
        <taxon>Dikarya</taxon>
        <taxon>Ascomycota</taxon>
        <taxon>Pezizomycotina</taxon>
        <taxon>Dothideomycetes</taxon>
        <taxon>Pleosporomycetidae</taxon>
        <taxon>Pleosporales</taxon>
        <taxon>Massarineae</taxon>
        <taxon>Didymosphaeriaceae</taxon>
        <taxon>Pseudopithomyces</taxon>
    </lineage>
</organism>
<dbReference type="Gene3D" id="3.40.50.300">
    <property type="entry name" value="P-loop containing nucleotide triphosphate hydrolases"/>
    <property type="match status" value="2"/>
</dbReference>
<dbReference type="GO" id="GO:0030870">
    <property type="term" value="C:Mre11 complex"/>
    <property type="evidence" value="ECO:0007669"/>
    <property type="project" value="InterPro"/>
</dbReference>
<dbReference type="InterPro" id="IPR004584">
    <property type="entry name" value="Rad50_eukaryotes"/>
</dbReference>
<keyword evidence="19" id="KW-1185">Reference proteome</keyword>
<evidence type="ECO:0000256" key="4">
    <source>
        <dbReference type="ARBA" id="ARBA00009439"/>
    </source>
</evidence>
<dbReference type="InterPro" id="IPR027417">
    <property type="entry name" value="P-loop_NTPase"/>
</dbReference>
<evidence type="ECO:0000313" key="19">
    <source>
        <dbReference type="Proteomes" id="UP001280581"/>
    </source>
</evidence>
<protein>
    <recommendedName>
        <fullName evidence="5">DNA repair protein RAD50</fullName>
    </recommendedName>
</protein>
<dbReference type="GO" id="GO:0007004">
    <property type="term" value="P:telomere maintenance via telomerase"/>
    <property type="evidence" value="ECO:0007669"/>
    <property type="project" value="TreeGrafter"/>
</dbReference>
<evidence type="ECO:0000256" key="2">
    <source>
        <dbReference type="ARBA" id="ARBA00004123"/>
    </source>
</evidence>
<dbReference type="GO" id="GO:0003691">
    <property type="term" value="F:double-stranded telomeric DNA binding"/>
    <property type="evidence" value="ECO:0007669"/>
    <property type="project" value="TreeGrafter"/>
</dbReference>
<evidence type="ECO:0000259" key="17">
    <source>
        <dbReference type="Pfam" id="PF13476"/>
    </source>
</evidence>
<keyword evidence="6" id="KW-0158">Chromosome</keyword>